<dbReference type="EMBL" id="CBXG010000055">
    <property type="protein sequence ID" value="CDM07631.1"/>
    <property type="molecule type" value="Genomic_DNA"/>
</dbReference>
<dbReference type="SUPFAM" id="SSF48452">
    <property type="entry name" value="TPR-like"/>
    <property type="match status" value="1"/>
</dbReference>
<protein>
    <recommendedName>
        <fullName evidence="3">RagB/SusD family nutrient uptake outer membrane protein</fullName>
    </recommendedName>
</protein>
<organism evidence="1 2">
    <name type="scientific">Bacteroides xylanisolvens SD CC 1b</name>
    <dbReference type="NCBI Taxonomy" id="702447"/>
    <lineage>
        <taxon>Bacteria</taxon>
        <taxon>Pseudomonadati</taxon>
        <taxon>Bacteroidota</taxon>
        <taxon>Bacteroidia</taxon>
        <taxon>Bacteroidales</taxon>
        <taxon>Bacteroidaceae</taxon>
        <taxon>Bacteroides</taxon>
    </lineage>
</organism>
<proteinExistence type="predicted"/>
<dbReference type="AlphaFoldDB" id="D4VPD5"/>
<evidence type="ECO:0008006" key="3">
    <source>
        <dbReference type="Google" id="ProtNLM"/>
    </source>
</evidence>
<dbReference type="InterPro" id="IPR011990">
    <property type="entry name" value="TPR-like_helical_dom_sf"/>
</dbReference>
<dbReference type="Proteomes" id="UP000019380">
    <property type="component" value="Unassembled WGS sequence"/>
</dbReference>
<dbReference type="Gene3D" id="1.25.40.390">
    <property type="match status" value="1"/>
</dbReference>
<comment type="caution">
    <text evidence="1">The sequence shown here is derived from an EMBL/GenBank/DDBJ whole genome shotgun (WGS) entry which is preliminary data.</text>
</comment>
<name>D4VPD5_9BACE</name>
<accession>D4VPD5</accession>
<gene>
    <name evidence="1" type="ORF">BN890_52550</name>
</gene>
<evidence type="ECO:0000313" key="1">
    <source>
        <dbReference type="EMBL" id="CDM07631.1"/>
    </source>
</evidence>
<dbReference type="PROSITE" id="PS51257">
    <property type="entry name" value="PROKAR_LIPOPROTEIN"/>
    <property type="match status" value="1"/>
</dbReference>
<sequence>MKKNIYTFILISCILGFSGCSLDEEPYGFYSEDNFYKTEGDAMAAIHYAYATLTYIEYSRASLFHR</sequence>
<reference evidence="1 2" key="1">
    <citation type="submission" date="2013-12" db="EMBL/GenBank/DDBJ databases">
        <title>Improved hybrid genome assemblies of Bacteroides xylanisolvens SD CC 1b and Bacteroides xylanisolvens SD CC 2a using Illumina and 454 Sequencing.</title>
        <authorList>
            <person name="Ramaraj T."/>
            <person name="Sundararajan A."/>
            <person name="Mudge J."/>
            <person name="Schilkey F.D."/>
            <person name="Delvecchio V."/>
            <person name="Donlon M."/>
            <person name="Ziemer C."/>
        </authorList>
    </citation>
    <scope>NUCLEOTIDE SEQUENCE [LARGE SCALE GENOMIC DNA]</scope>
</reference>
<evidence type="ECO:0000313" key="2">
    <source>
        <dbReference type="Proteomes" id="UP000019380"/>
    </source>
</evidence>